<evidence type="ECO:0000256" key="3">
    <source>
        <dbReference type="ARBA" id="ARBA00022737"/>
    </source>
</evidence>
<feature type="domain" description="STI1" evidence="7">
    <location>
        <begin position="130"/>
        <end position="169"/>
    </location>
</feature>
<keyword evidence="2" id="KW-0963">Cytoplasm</keyword>
<dbReference type="Pfam" id="PF17830">
    <property type="entry name" value="STI1-HOP_DP"/>
    <property type="match status" value="1"/>
</dbReference>
<dbReference type="PROSITE" id="PS50005">
    <property type="entry name" value="TPR"/>
    <property type="match status" value="2"/>
</dbReference>
<dbReference type="SMART" id="SM00727">
    <property type="entry name" value="STI1"/>
    <property type="match status" value="1"/>
</dbReference>
<reference evidence="8" key="1">
    <citation type="submission" date="2023-03" db="EMBL/GenBank/DDBJ databases">
        <authorList>
            <person name="Steffen K."/>
            <person name="Cardenas P."/>
        </authorList>
    </citation>
    <scope>NUCLEOTIDE SEQUENCE</scope>
</reference>
<keyword evidence="3" id="KW-0677">Repeat</keyword>
<keyword evidence="4 6" id="KW-0802">TPR repeat</keyword>
<protein>
    <recommendedName>
        <fullName evidence="5">Stress-induced-phosphoprotein 1</fullName>
    </recommendedName>
</protein>
<dbReference type="Proteomes" id="UP001174909">
    <property type="component" value="Unassembled WGS sequence"/>
</dbReference>
<accession>A0AA35WL54</accession>
<comment type="subcellular location">
    <subcellularLocation>
        <location evidence="1">Cytoplasm</location>
    </subcellularLocation>
</comment>
<dbReference type="InterPro" id="IPR011990">
    <property type="entry name" value="TPR-like_helical_dom_sf"/>
</dbReference>
<keyword evidence="9" id="KW-1185">Reference proteome</keyword>
<evidence type="ECO:0000256" key="4">
    <source>
        <dbReference type="ARBA" id="ARBA00022803"/>
    </source>
</evidence>
<evidence type="ECO:0000256" key="6">
    <source>
        <dbReference type="PROSITE-ProRule" id="PRU00339"/>
    </source>
</evidence>
<feature type="repeat" description="TPR" evidence="6">
    <location>
        <begin position="71"/>
        <end position="104"/>
    </location>
</feature>
<dbReference type="Pfam" id="PF00515">
    <property type="entry name" value="TPR_1"/>
    <property type="match status" value="1"/>
</dbReference>
<dbReference type="EMBL" id="CASHTH010001660">
    <property type="protein sequence ID" value="CAI8017847.1"/>
    <property type="molecule type" value="Genomic_DNA"/>
</dbReference>
<gene>
    <name evidence="8" type="ORF">GBAR_LOCUS10768</name>
</gene>
<dbReference type="PANTHER" id="PTHR22904">
    <property type="entry name" value="TPR REPEAT CONTAINING PROTEIN"/>
    <property type="match status" value="1"/>
</dbReference>
<dbReference type="GO" id="GO:0005737">
    <property type="term" value="C:cytoplasm"/>
    <property type="evidence" value="ECO:0007669"/>
    <property type="project" value="UniProtKB-SubCell"/>
</dbReference>
<dbReference type="InterPro" id="IPR019734">
    <property type="entry name" value="TPR_rpt"/>
</dbReference>
<dbReference type="PANTHER" id="PTHR22904:SF523">
    <property type="entry name" value="STRESS-INDUCED-PHOSPHOPROTEIN 1"/>
    <property type="match status" value="1"/>
</dbReference>
<evidence type="ECO:0000256" key="1">
    <source>
        <dbReference type="ARBA" id="ARBA00004496"/>
    </source>
</evidence>
<dbReference type="GO" id="GO:0051879">
    <property type="term" value="F:Hsp90 protein binding"/>
    <property type="evidence" value="ECO:0007669"/>
    <property type="project" value="TreeGrafter"/>
</dbReference>
<dbReference type="InterPro" id="IPR041243">
    <property type="entry name" value="STI1/HOP_DP"/>
</dbReference>
<dbReference type="SUPFAM" id="SSF48452">
    <property type="entry name" value="TPR-like"/>
    <property type="match status" value="1"/>
</dbReference>
<sequence>MCAYCTCVCACVCVYAGKFPDAVKHYDEAIKRNPDDAKIYSNRAACYQKLLEFSLALKDCEEAIKLDPTFVKAHVRKGHALLAMKDTIRAGTAFEKALELDPQSVDARTGLQRCMRQDDPEARRKAALHDPEVQAILRDPTMQLILQQMQTHPEALRDHLQNPAIATKIQKLIECGFISLR</sequence>
<dbReference type="InterPro" id="IPR006636">
    <property type="entry name" value="STI1_HS-bd"/>
</dbReference>
<comment type="caution">
    <text evidence="8">The sequence shown here is derived from an EMBL/GenBank/DDBJ whole genome shotgun (WGS) entry which is preliminary data.</text>
</comment>
<evidence type="ECO:0000313" key="9">
    <source>
        <dbReference type="Proteomes" id="UP001174909"/>
    </source>
</evidence>
<evidence type="ECO:0000313" key="8">
    <source>
        <dbReference type="EMBL" id="CAI8017847.1"/>
    </source>
</evidence>
<dbReference type="Gene3D" id="1.10.260.100">
    <property type="match status" value="1"/>
</dbReference>
<evidence type="ECO:0000256" key="2">
    <source>
        <dbReference type="ARBA" id="ARBA00022490"/>
    </source>
</evidence>
<dbReference type="FunFam" id="1.10.260.100:FF:000002">
    <property type="entry name" value="Stress-induced-phosphoprotein 1 (Hsp70/Hsp90-organizing)"/>
    <property type="match status" value="1"/>
</dbReference>
<dbReference type="AlphaFoldDB" id="A0AA35WL54"/>
<feature type="repeat" description="TPR" evidence="6">
    <location>
        <begin position="37"/>
        <end position="70"/>
    </location>
</feature>
<organism evidence="8 9">
    <name type="scientific">Geodia barretti</name>
    <name type="common">Barrett's horny sponge</name>
    <dbReference type="NCBI Taxonomy" id="519541"/>
    <lineage>
        <taxon>Eukaryota</taxon>
        <taxon>Metazoa</taxon>
        <taxon>Porifera</taxon>
        <taxon>Demospongiae</taxon>
        <taxon>Heteroscleromorpha</taxon>
        <taxon>Tetractinellida</taxon>
        <taxon>Astrophorina</taxon>
        <taxon>Geodiidae</taxon>
        <taxon>Geodia</taxon>
    </lineage>
</organism>
<evidence type="ECO:0000259" key="7">
    <source>
        <dbReference type="SMART" id="SM00727"/>
    </source>
</evidence>
<proteinExistence type="predicted"/>
<name>A0AA35WL54_GEOBA</name>
<dbReference type="Pfam" id="PF13181">
    <property type="entry name" value="TPR_8"/>
    <property type="match status" value="1"/>
</dbReference>
<dbReference type="Gene3D" id="1.25.40.10">
    <property type="entry name" value="Tetratricopeptide repeat domain"/>
    <property type="match status" value="1"/>
</dbReference>
<evidence type="ECO:0000256" key="5">
    <source>
        <dbReference type="ARBA" id="ARBA00026193"/>
    </source>
</evidence>
<dbReference type="SMART" id="SM00028">
    <property type="entry name" value="TPR"/>
    <property type="match status" value="3"/>
</dbReference>